<dbReference type="InterPro" id="IPR051414">
    <property type="entry name" value="Adenylate-forming_Reductase"/>
</dbReference>
<accession>M7SQC6</accession>
<feature type="compositionally biased region" description="Polar residues" evidence="3">
    <location>
        <begin position="1"/>
        <end position="14"/>
    </location>
</feature>
<evidence type="ECO:0000256" key="1">
    <source>
        <dbReference type="ARBA" id="ARBA00022450"/>
    </source>
</evidence>
<protein>
    <submittedName>
        <fullName evidence="5">Putative l-aminoadipate-semialdehyde dehydrogenase protein</fullName>
    </submittedName>
</protein>
<dbReference type="eggNOG" id="KOG1178">
    <property type="taxonomic scope" value="Eukaryota"/>
</dbReference>
<dbReference type="InterPro" id="IPR000873">
    <property type="entry name" value="AMP-dep_synth/lig_dom"/>
</dbReference>
<dbReference type="InterPro" id="IPR009081">
    <property type="entry name" value="PP-bd_ACP"/>
</dbReference>
<dbReference type="PROSITE" id="PS00455">
    <property type="entry name" value="AMP_BINDING"/>
    <property type="match status" value="1"/>
</dbReference>
<dbReference type="SUPFAM" id="SSF56801">
    <property type="entry name" value="Acetyl-CoA synthetase-like"/>
    <property type="match status" value="1"/>
</dbReference>
<dbReference type="PANTHER" id="PTHR43439:SF2">
    <property type="entry name" value="ENZYME, PUTATIVE (JCVI)-RELATED"/>
    <property type="match status" value="1"/>
</dbReference>
<dbReference type="InterPro" id="IPR020845">
    <property type="entry name" value="AMP-binding_CS"/>
</dbReference>
<evidence type="ECO:0000313" key="5">
    <source>
        <dbReference type="EMBL" id="EMR66427.1"/>
    </source>
</evidence>
<keyword evidence="2" id="KW-0597">Phosphoprotein</keyword>
<dbReference type="PROSITE" id="PS50075">
    <property type="entry name" value="CARRIER"/>
    <property type="match status" value="1"/>
</dbReference>
<dbReference type="Gene3D" id="3.40.50.720">
    <property type="entry name" value="NAD(P)-binding Rossmann-like Domain"/>
    <property type="match status" value="1"/>
</dbReference>
<evidence type="ECO:0000256" key="2">
    <source>
        <dbReference type="ARBA" id="ARBA00022553"/>
    </source>
</evidence>
<dbReference type="OMA" id="MPMFHAA"/>
<dbReference type="KEGG" id="ela:UCREL1_6579"/>
<dbReference type="EMBL" id="KB706650">
    <property type="protein sequence ID" value="EMR66427.1"/>
    <property type="molecule type" value="Genomic_DNA"/>
</dbReference>
<dbReference type="SUPFAM" id="SSF51735">
    <property type="entry name" value="NAD(P)-binding Rossmann-fold domains"/>
    <property type="match status" value="1"/>
</dbReference>
<dbReference type="Proteomes" id="UP000012174">
    <property type="component" value="Unassembled WGS sequence"/>
</dbReference>
<dbReference type="Pfam" id="PF23562">
    <property type="entry name" value="AMP-binding_C_3"/>
    <property type="match status" value="1"/>
</dbReference>
<evidence type="ECO:0000313" key="6">
    <source>
        <dbReference type="Proteomes" id="UP000012174"/>
    </source>
</evidence>
<name>M7SQC6_EUTLA</name>
<feature type="region of interest" description="Disordered" evidence="3">
    <location>
        <begin position="1"/>
        <end position="50"/>
    </location>
</feature>
<dbReference type="Gene3D" id="3.40.50.12780">
    <property type="entry name" value="N-terminal domain of ligase-like"/>
    <property type="match status" value="1"/>
</dbReference>
<dbReference type="InterPro" id="IPR013120">
    <property type="entry name" value="FAR_NAD-bd"/>
</dbReference>
<dbReference type="PANTHER" id="PTHR43439">
    <property type="entry name" value="PHENYLACETATE-COENZYME A LIGASE"/>
    <property type="match status" value="1"/>
</dbReference>
<dbReference type="STRING" id="1287681.M7SQC6"/>
<organism evidence="5 6">
    <name type="scientific">Eutypa lata (strain UCR-EL1)</name>
    <name type="common">Grapevine dieback disease fungus</name>
    <name type="synonym">Eutypa armeniacae</name>
    <dbReference type="NCBI Taxonomy" id="1287681"/>
    <lineage>
        <taxon>Eukaryota</taxon>
        <taxon>Fungi</taxon>
        <taxon>Dikarya</taxon>
        <taxon>Ascomycota</taxon>
        <taxon>Pezizomycotina</taxon>
        <taxon>Sordariomycetes</taxon>
        <taxon>Xylariomycetidae</taxon>
        <taxon>Xylariales</taxon>
        <taxon>Diatrypaceae</taxon>
        <taxon>Eutypa</taxon>
    </lineage>
</organism>
<dbReference type="OrthoDB" id="429813at2759"/>
<dbReference type="HOGENOM" id="CLU_002220_0_0_1"/>
<dbReference type="SUPFAM" id="SSF47336">
    <property type="entry name" value="ACP-like"/>
    <property type="match status" value="1"/>
</dbReference>
<reference evidence="6" key="1">
    <citation type="journal article" date="2013" name="Genome Announc.">
        <title>Draft genome sequence of the grapevine dieback fungus Eutypa lata UCR-EL1.</title>
        <authorList>
            <person name="Blanco-Ulate B."/>
            <person name="Rolshausen P.E."/>
            <person name="Cantu D."/>
        </authorList>
    </citation>
    <scope>NUCLEOTIDE SEQUENCE [LARGE SCALE GENOMIC DNA]</scope>
    <source>
        <strain evidence="6">UCR-EL1</strain>
    </source>
</reference>
<proteinExistence type="predicted"/>
<dbReference type="AlphaFoldDB" id="M7SQC6"/>
<dbReference type="InterPro" id="IPR042099">
    <property type="entry name" value="ANL_N_sf"/>
</dbReference>
<dbReference type="Pfam" id="PF00550">
    <property type="entry name" value="PP-binding"/>
    <property type="match status" value="1"/>
</dbReference>
<dbReference type="Pfam" id="PF07993">
    <property type="entry name" value="NAD_binding_4"/>
    <property type="match status" value="1"/>
</dbReference>
<evidence type="ECO:0000256" key="3">
    <source>
        <dbReference type="SAM" id="MobiDB-lite"/>
    </source>
</evidence>
<dbReference type="InterPro" id="IPR036736">
    <property type="entry name" value="ACP-like_sf"/>
</dbReference>
<dbReference type="Pfam" id="PF00501">
    <property type="entry name" value="AMP-binding"/>
    <property type="match status" value="1"/>
</dbReference>
<feature type="domain" description="Carrier" evidence="4">
    <location>
        <begin position="513"/>
        <end position="596"/>
    </location>
</feature>
<keyword evidence="1" id="KW-0596">Phosphopantetheine</keyword>
<dbReference type="InterPro" id="IPR036291">
    <property type="entry name" value="NAD(P)-bd_dom_sf"/>
</dbReference>
<dbReference type="Gene3D" id="1.10.1200.10">
    <property type="entry name" value="ACP-like"/>
    <property type="match status" value="1"/>
</dbReference>
<gene>
    <name evidence="5" type="ORF">UCREL1_6579</name>
</gene>
<keyword evidence="6" id="KW-1185">Reference proteome</keyword>
<sequence>MDSTAHTKGASQPNHGKRLAPQMIEQRAQENPNGEAFSIPRSDDPKDGWKPISWKEYNNAINLVAHKIIEECGEPSPGSFPTIAYIGGNDARYVVMVIAAIKAGFKALFISPRNSQEGQLSLFDKTDCRFIFFPKSHRSTIQPWLQERDMKAIEVGPVDAWFPKGDVQPLPYRKSFAEAEWDPFVVLHTSGSTGIPKPIIARQGTVALWDAYNELPDWQGSKSWYRAWSERSKRHFIPMILEEMSHDPEHTKALARLNIVVFGGGLGNLTKEAGDRLVQNGVQLTNVIGSTECFPYPLYYQKPELWQYFKIHPDILGCDWRRDEANDAYRLVIKRKGEKPGMQGIFYTFPDIDEYDTSDLFRPHPELPDNWIYYGRSDNIIVFSTGEKLNPVTIEEITQSHPELRGALVVGSNRFQPALILEPKQNAKDEKEAQKLIDRVWPLVVRANKETVAHGQIGKEFIRLTNPDKPFPRAGKGTIQRAAAVKLYAEEIDKIYEEQGQTSDTEVPSVSVESEEALTASIQDIFQSKLGAKGLEPDKDFFAGGVDSLQVINATRLLKAGLEAAGFHLDASVLATRAIYGNPTPRRLARYVLSALRSGGESSPEGEEEHELQAMKSFWRKYTSDLQRPGRRPDAAEENQTVLLTGSTGMLGSYMLDLLVRSPAVRKVVCLNRAEDGGARQQEKVMQERGLASNYGEKTELYHADMSRSDFGLAPDVFARLLREADRVVHNAWPVNFNIPTESFEPHLRSVRMVADFATRSSKRVAVAFISSIGTADRWDTTKGPVPEERLEDVSLPGGGYGRSKMVGSLILEDAAKVGDFPAAIIRVGQIAGPEGEAGAWNRHEWLPSIIASSVHLGALPKHLAVMERVDWTPCEKIASLVLEVLGVLQKRQPDQIAGYYHGVNPSATTWGELVPAIQGFYGRDRIPKLVSFKEWVDLLEQSQTDDTQSLDKNPGVKLLNFYRGMADAYEAGHETVVFDMARTRERSPTMKSARAVTPDLMLHWCQQWGF</sequence>
<evidence type="ECO:0000259" key="4">
    <source>
        <dbReference type="PROSITE" id="PS50075"/>
    </source>
</evidence>